<organism evidence="5 6">
    <name type="scientific">Mycena sanguinolenta</name>
    <dbReference type="NCBI Taxonomy" id="230812"/>
    <lineage>
        <taxon>Eukaryota</taxon>
        <taxon>Fungi</taxon>
        <taxon>Dikarya</taxon>
        <taxon>Basidiomycota</taxon>
        <taxon>Agaricomycotina</taxon>
        <taxon>Agaricomycetes</taxon>
        <taxon>Agaricomycetidae</taxon>
        <taxon>Agaricales</taxon>
        <taxon>Marasmiineae</taxon>
        <taxon>Mycenaceae</taxon>
        <taxon>Mycena</taxon>
    </lineage>
</organism>
<dbReference type="OrthoDB" id="660550at2759"/>
<dbReference type="PRINTS" id="PR00792">
    <property type="entry name" value="PEPSIN"/>
</dbReference>
<evidence type="ECO:0000256" key="3">
    <source>
        <dbReference type="RuleBase" id="RU000454"/>
    </source>
</evidence>
<dbReference type="Gene3D" id="2.40.70.10">
    <property type="entry name" value="Acid Proteases"/>
    <property type="match status" value="2"/>
</dbReference>
<sequence length="383" mass="41444">MSTHCVSFKTNVNVANAQQMKERDCARVKHHRAGHQPYSHHGKQPQPCGTSGSATCIPVTNNSVTYLASVGFGEPATSCQLLIDTESRFVEHLGHEKLSQGYSSLHGHAQESITYGKGATTGTLCTDQVTLCPSLVVKDQIVGLADQASEMGYIAGILATTSDKTEIPTVTDNCVKQGLIGVECVGISYKPTTADSNGMTGHLCFGGADPNMYTGDLNYVPITKTQPACYYWGMDQSISYDGQEIMPLTAGIADTGTTLCMLPQSAFDAYQKATGATLDGATGLLCITPDQYKNMKSMKFNICGVEYELIPDAQLWPRCQNESIGGSKDKTYCIFASMGEMENQGLDFINGYTFLQRFYSVYDTTNSRLGFATTQDTMAQTNY</sequence>
<keyword evidence="3" id="KW-0378">Hydrolase</keyword>
<dbReference type="PANTHER" id="PTHR47966">
    <property type="entry name" value="BETA-SITE APP-CLEAVING ENZYME, ISOFORM A-RELATED"/>
    <property type="match status" value="1"/>
</dbReference>
<evidence type="ECO:0000256" key="1">
    <source>
        <dbReference type="ARBA" id="ARBA00007447"/>
    </source>
</evidence>
<evidence type="ECO:0000259" key="4">
    <source>
        <dbReference type="PROSITE" id="PS51767"/>
    </source>
</evidence>
<dbReference type="Proteomes" id="UP000623467">
    <property type="component" value="Unassembled WGS sequence"/>
</dbReference>
<keyword evidence="2 3" id="KW-0064">Aspartyl protease</keyword>
<keyword evidence="6" id="KW-1185">Reference proteome</keyword>
<evidence type="ECO:0000313" key="6">
    <source>
        <dbReference type="Proteomes" id="UP000623467"/>
    </source>
</evidence>
<evidence type="ECO:0000313" key="5">
    <source>
        <dbReference type="EMBL" id="KAF7348291.1"/>
    </source>
</evidence>
<dbReference type="InterPro" id="IPR034164">
    <property type="entry name" value="Pepsin-like_dom"/>
</dbReference>
<dbReference type="SUPFAM" id="SSF50630">
    <property type="entry name" value="Acid proteases"/>
    <property type="match status" value="1"/>
</dbReference>
<dbReference type="Pfam" id="PF00026">
    <property type="entry name" value="Asp"/>
    <property type="match status" value="1"/>
</dbReference>
<dbReference type="PROSITE" id="PS00141">
    <property type="entry name" value="ASP_PROTEASE"/>
    <property type="match status" value="1"/>
</dbReference>
<dbReference type="InterPro" id="IPR001461">
    <property type="entry name" value="Aspartic_peptidase_A1"/>
</dbReference>
<evidence type="ECO:0000256" key="2">
    <source>
        <dbReference type="ARBA" id="ARBA00022750"/>
    </source>
</evidence>
<name>A0A8H6XXP3_9AGAR</name>
<dbReference type="PROSITE" id="PS51767">
    <property type="entry name" value="PEPTIDASE_A1"/>
    <property type="match status" value="1"/>
</dbReference>
<accession>A0A8H6XXP3</accession>
<dbReference type="GO" id="GO:0004190">
    <property type="term" value="F:aspartic-type endopeptidase activity"/>
    <property type="evidence" value="ECO:0007669"/>
    <property type="project" value="UniProtKB-KW"/>
</dbReference>
<protein>
    <submittedName>
        <fullName evidence="5">Family A1 protease</fullName>
    </submittedName>
</protein>
<dbReference type="EMBL" id="JACAZH010000017">
    <property type="protein sequence ID" value="KAF7348291.1"/>
    <property type="molecule type" value="Genomic_DNA"/>
</dbReference>
<dbReference type="AlphaFoldDB" id="A0A8H6XXP3"/>
<keyword evidence="3 5" id="KW-0645">Protease</keyword>
<dbReference type="InterPro" id="IPR033121">
    <property type="entry name" value="PEPTIDASE_A1"/>
</dbReference>
<dbReference type="InterPro" id="IPR001969">
    <property type="entry name" value="Aspartic_peptidase_AS"/>
</dbReference>
<comment type="similarity">
    <text evidence="1 3">Belongs to the peptidase A1 family.</text>
</comment>
<dbReference type="CDD" id="cd05471">
    <property type="entry name" value="pepsin_like"/>
    <property type="match status" value="1"/>
</dbReference>
<comment type="caution">
    <text evidence="5">The sequence shown here is derived from an EMBL/GenBank/DDBJ whole genome shotgun (WGS) entry which is preliminary data.</text>
</comment>
<proteinExistence type="inferred from homology"/>
<reference evidence="5" key="1">
    <citation type="submission" date="2020-05" db="EMBL/GenBank/DDBJ databases">
        <title>Mycena genomes resolve the evolution of fungal bioluminescence.</title>
        <authorList>
            <person name="Tsai I.J."/>
        </authorList>
    </citation>
    <scope>NUCLEOTIDE SEQUENCE</scope>
    <source>
        <strain evidence="5">160909Yilan</strain>
    </source>
</reference>
<dbReference type="InterPro" id="IPR021109">
    <property type="entry name" value="Peptidase_aspartic_dom_sf"/>
</dbReference>
<gene>
    <name evidence="5" type="ORF">MSAN_01782800</name>
</gene>
<dbReference type="GO" id="GO:0006508">
    <property type="term" value="P:proteolysis"/>
    <property type="evidence" value="ECO:0007669"/>
    <property type="project" value="UniProtKB-KW"/>
</dbReference>
<feature type="domain" description="Peptidase A1" evidence="4">
    <location>
        <begin position="66"/>
        <end position="372"/>
    </location>
</feature>
<dbReference type="PANTHER" id="PTHR47966:SF51">
    <property type="entry name" value="BETA-SITE APP-CLEAVING ENZYME, ISOFORM A-RELATED"/>
    <property type="match status" value="1"/>
</dbReference>